<keyword evidence="5 6" id="KW-0349">Heme</keyword>
<feature type="binding site" description="axial binding residue" evidence="5">
    <location>
        <position position="350"/>
    </location>
    <ligand>
        <name>heme</name>
        <dbReference type="ChEBI" id="CHEBI:30413"/>
    </ligand>
    <ligandPart>
        <name>Fe</name>
        <dbReference type="ChEBI" id="CHEBI:18248"/>
    </ligandPart>
</feature>
<dbReference type="GO" id="GO:0020037">
    <property type="term" value="F:heme binding"/>
    <property type="evidence" value="ECO:0007669"/>
    <property type="project" value="InterPro"/>
</dbReference>
<organism evidence="7 8">
    <name type="scientific">Hyaloscypha variabilis (strain UAMH 11265 / GT02V1 / F)</name>
    <name type="common">Meliniomyces variabilis</name>
    <dbReference type="NCBI Taxonomy" id="1149755"/>
    <lineage>
        <taxon>Eukaryota</taxon>
        <taxon>Fungi</taxon>
        <taxon>Dikarya</taxon>
        <taxon>Ascomycota</taxon>
        <taxon>Pezizomycotina</taxon>
        <taxon>Leotiomycetes</taxon>
        <taxon>Helotiales</taxon>
        <taxon>Hyaloscyphaceae</taxon>
        <taxon>Hyaloscypha</taxon>
        <taxon>Hyaloscypha variabilis</taxon>
    </lineage>
</organism>
<dbReference type="InterPro" id="IPR002401">
    <property type="entry name" value="Cyt_P450_E_grp-I"/>
</dbReference>
<dbReference type="Pfam" id="PF00067">
    <property type="entry name" value="p450"/>
    <property type="match status" value="1"/>
</dbReference>
<evidence type="ECO:0000256" key="2">
    <source>
        <dbReference type="ARBA" id="ARBA00022723"/>
    </source>
</evidence>
<dbReference type="InterPro" id="IPR050121">
    <property type="entry name" value="Cytochrome_P450_monoxygenase"/>
</dbReference>
<keyword evidence="4 5" id="KW-0408">Iron</keyword>
<protein>
    <submittedName>
        <fullName evidence="7">Cytochrome P450</fullName>
    </submittedName>
</protein>
<dbReference type="GO" id="GO:0044550">
    <property type="term" value="P:secondary metabolite biosynthetic process"/>
    <property type="evidence" value="ECO:0007669"/>
    <property type="project" value="UniProtKB-ARBA"/>
</dbReference>
<evidence type="ECO:0000256" key="4">
    <source>
        <dbReference type="ARBA" id="ARBA00023004"/>
    </source>
</evidence>
<dbReference type="OrthoDB" id="3934656at2759"/>
<evidence type="ECO:0000313" key="7">
    <source>
        <dbReference type="EMBL" id="PMD42184.1"/>
    </source>
</evidence>
<keyword evidence="8" id="KW-1185">Reference proteome</keyword>
<evidence type="ECO:0000256" key="5">
    <source>
        <dbReference type="PIRSR" id="PIRSR602401-1"/>
    </source>
</evidence>
<gene>
    <name evidence="7" type="ORF">L207DRAFT_425094</name>
</gene>
<keyword evidence="3 6" id="KW-0560">Oxidoreductase</keyword>
<keyword evidence="6" id="KW-0503">Monooxygenase</keyword>
<dbReference type="GO" id="GO:0005506">
    <property type="term" value="F:iron ion binding"/>
    <property type="evidence" value="ECO:0007669"/>
    <property type="project" value="InterPro"/>
</dbReference>
<comment type="similarity">
    <text evidence="6">Belongs to the cytochrome P450 family.</text>
</comment>
<dbReference type="STRING" id="1149755.A0A2J6RUI8"/>
<dbReference type="InterPro" id="IPR001128">
    <property type="entry name" value="Cyt_P450"/>
</dbReference>
<dbReference type="GO" id="GO:0004497">
    <property type="term" value="F:monooxygenase activity"/>
    <property type="evidence" value="ECO:0007669"/>
    <property type="project" value="UniProtKB-KW"/>
</dbReference>
<dbReference type="SUPFAM" id="SSF48264">
    <property type="entry name" value="Cytochrome P450"/>
    <property type="match status" value="1"/>
</dbReference>
<dbReference type="PRINTS" id="PR00385">
    <property type="entry name" value="P450"/>
</dbReference>
<dbReference type="PANTHER" id="PTHR24305:SF235">
    <property type="entry name" value="CYTOCHROME P450 MONOOXYGENASE APDB-RELATED"/>
    <property type="match status" value="1"/>
</dbReference>
<evidence type="ECO:0000256" key="1">
    <source>
        <dbReference type="ARBA" id="ARBA00001971"/>
    </source>
</evidence>
<name>A0A2J6RUI8_HYAVF</name>
<evidence type="ECO:0000313" key="8">
    <source>
        <dbReference type="Proteomes" id="UP000235786"/>
    </source>
</evidence>
<dbReference type="Gene3D" id="1.10.630.10">
    <property type="entry name" value="Cytochrome P450"/>
    <property type="match status" value="1"/>
</dbReference>
<keyword evidence="2 5" id="KW-0479">Metal-binding</keyword>
<dbReference type="EMBL" id="KZ613943">
    <property type="protein sequence ID" value="PMD42184.1"/>
    <property type="molecule type" value="Genomic_DNA"/>
</dbReference>
<dbReference type="InterPro" id="IPR017972">
    <property type="entry name" value="Cyt_P450_CS"/>
</dbReference>
<reference evidence="7 8" key="1">
    <citation type="submission" date="2016-04" db="EMBL/GenBank/DDBJ databases">
        <title>A degradative enzymes factory behind the ericoid mycorrhizal symbiosis.</title>
        <authorList>
            <consortium name="DOE Joint Genome Institute"/>
            <person name="Martino E."/>
            <person name="Morin E."/>
            <person name="Grelet G."/>
            <person name="Kuo A."/>
            <person name="Kohler A."/>
            <person name="Daghino S."/>
            <person name="Barry K."/>
            <person name="Choi C."/>
            <person name="Cichocki N."/>
            <person name="Clum A."/>
            <person name="Copeland A."/>
            <person name="Hainaut M."/>
            <person name="Haridas S."/>
            <person name="Labutti K."/>
            <person name="Lindquist E."/>
            <person name="Lipzen A."/>
            <person name="Khouja H.-R."/>
            <person name="Murat C."/>
            <person name="Ohm R."/>
            <person name="Olson A."/>
            <person name="Spatafora J."/>
            <person name="Veneault-Fourrey C."/>
            <person name="Henrissat B."/>
            <person name="Grigoriev I."/>
            <person name="Martin F."/>
            <person name="Perotto S."/>
        </authorList>
    </citation>
    <scope>NUCLEOTIDE SEQUENCE [LARGE SCALE GENOMIC DNA]</scope>
    <source>
        <strain evidence="7 8">F</strain>
    </source>
</reference>
<comment type="cofactor">
    <cofactor evidence="1 5">
        <name>heme</name>
        <dbReference type="ChEBI" id="CHEBI:30413"/>
    </cofactor>
</comment>
<dbReference type="AlphaFoldDB" id="A0A2J6RUI8"/>
<dbReference type="PANTHER" id="PTHR24305">
    <property type="entry name" value="CYTOCHROME P450"/>
    <property type="match status" value="1"/>
</dbReference>
<sequence length="403" mass="45649">MLADKDYSLSFFASQDVTIHRALRSRVSAAYSMTSMLAMEPYIQEVADKTWTKFRAFADAGKVIDLGEWVPYFTFDIIGQLALGGEIGFVERGEDVDDIISSIHIGFYIMANMGSVPLQMWWFNNYVVKYLVERFGSAKMNAFQGFLRWLEQRVTERMKHGLGTRRRDMLQHFIEMKGVQGQPTGVGDVMIEGVNILGAGADTTSVAILAVLGDLILHPEIVPRLQNEVDQAYKDLGHDVQQTDIGYKEASTLPFLAAVIKESMRLHPSIQYQLPRHPAAGGVTIGSYQIPPTAEVSISPRSMNRSKEIFGPDANEFRPSRWQFSNEKEEEAVKEMSRLLTTFGMGSRVCVGQNLALVEVYKFVAQFVRKFNMKLADPQKLWTTKTQWFSMQSDFRVQLEARR</sequence>
<evidence type="ECO:0000256" key="3">
    <source>
        <dbReference type="ARBA" id="ARBA00023002"/>
    </source>
</evidence>
<proteinExistence type="inferred from homology"/>
<dbReference type="InterPro" id="IPR036396">
    <property type="entry name" value="Cyt_P450_sf"/>
</dbReference>
<accession>A0A2J6RUI8</accession>
<dbReference type="Proteomes" id="UP000235786">
    <property type="component" value="Unassembled WGS sequence"/>
</dbReference>
<dbReference type="PROSITE" id="PS00086">
    <property type="entry name" value="CYTOCHROME_P450"/>
    <property type="match status" value="1"/>
</dbReference>
<evidence type="ECO:0000256" key="6">
    <source>
        <dbReference type="RuleBase" id="RU000461"/>
    </source>
</evidence>
<dbReference type="PRINTS" id="PR00463">
    <property type="entry name" value="EP450I"/>
</dbReference>
<dbReference type="GO" id="GO:0016705">
    <property type="term" value="F:oxidoreductase activity, acting on paired donors, with incorporation or reduction of molecular oxygen"/>
    <property type="evidence" value="ECO:0007669"/>
    <property type="project" value="InterPro"/>
</dbReference>